<dbReference type="Pfam" id="PF00365">
    <property type="entry name" value="PFK"/>
    <property type="match status" value="1"/>
</dbReference>
<protein>
    <recommendedName>
        <fullName evidence="15">ATP-dependent 6-phosphofructokinase</fullName>
        <shortName evidence="15">ATP-PFK</shortName>
        <shortName evidence="15">Phosphofructokinase</shortName>
        <ecNumber evidence="15">2.7.1.11</ecNumber>
    </recommendedName>
    <alternativeName>
        <fullName evidence="15">Phosphohexokinase</fullName>
    </alternativeName>
</protein>
<keyword evidence="10 15" id="KW-0418">Kinase</keyword>
<evidence type="ECO:0000256" key="15">
    <source>
        <dbReference type="HAMAP-Rule" id="MF_00339"/>
    </source>
</evidence>
<feature type="binding site" evidence="15">
    <location>
        <begin position="103"/>
        <end position="106"/>
    </location>
    <ligand>
        <name>ATP</name>
        <dbReference type="ChEBI" id="CHEBI:30616"/>
    </ligand>
</feature>
<keyword evidence="6 15" id="KW-0021">Allosteric enzyme</keyword>
<comment type="subcellular location">
    <subcellularLocation>
        <location evidence="3 15">Cytoplasm</location>
    </subcellularLocation>
</comment>
<dbReference type="GO" id="GO:0070095">
    <property type="term" value="F:fructose-6-phosphate binding"/>
    <property type="evidence" value="ECO:0007669"/>
    <property type="project" value="TreeGrafter"/>
</dbReference>
<dbReference type="GO" id="GO:0003872">
    <property type="term" value="F:6-phosphofructokinase activity"/>
    <property type="evidence" value="ECO:0007669"/>
    <property type="project" value="UniProtKB-UniRule"/>
</dbReference>
<dbReference type="GO" id="GO:0048029">
    <property type="term" value="F:monosaccharide binding"/>
    <property type="evidence" value="ECO:0007669"/>
    <property type="project" value="TreeGrafter"/>
</dbReference>
<evidence type="ECO:0000256" key="3">
    <source>
        <dbReference type="ARBA" id="ARBA00004496"/>
    </source>
</evidence>
<evidence type="ECO:0000256" key="5">
    <source>
        <dbReference type="ARBA" id="ARBA00022490"/>
    </source>
</evidence>
<evidence type="ECO:0000256" key="7">
    <source>
        <dbReference type="ARBA" id="ARBA00022679"/>
    </source>
</evidence>
<keyword evidence="5 15" id="KW-0963">Cytoplasm</keyword>
<dbReference type="HAMAP" id="MF_00339">
    <property type="entry name" value="Phosphofructokinase_I_B1"/>
    <property type="match status" value="1"/>
</dbReference>
<feature type="binding site" evidence="15">
    <location>
        <position position="12"/>
    </location>
    <ligand>
        <name>ATP</name>
        <dbReference type="ChEBI" id="CHEBI:30616"/>
    </ligand>
</feature>
<comment type="catalytic activity">
    <reaction evidence="14 15">
        <text>beta-D-fructose 6-phosphate + ATP = beta-D-fructose 1,6-bisphosphate + ADP + H(+)</text>
        <dbReference type="Rhea" id="RHEA:16109"/>
        <dbReference type="ChEBI" id="CHEBI:15378"/>
        <dbReference type="ChEBI" id="CHEBI:30616"/>
        <dbReference type="ChEBI" id="CHEBI:32966"/>
        <dbReference type="ChEBI" id="CHEBI:57634"/>
        <dbReference type="ChEBI" id="CHEBI:456216"/>
        <dbReference type="EC" id="2.7.1.11"/>
    </reaction>
</comment>
<feature type="binding site" evidence="15">
    <location>
        <position position="163"/>
    </location>
    <ligand>
        <name>substrate</name>
        <note>ligand shared between dimeric partners</note>
    </ligand>
</feature>
<feature type="binding site" description="in other chain" evidence="15">
    <location>
        <begin position="170"/>
        <end position="172"/>
    </location>
    <ligand>
        <name>substrate</name>
        <note>ligand shared between dimeric partners</note>
    </ligand>
</feature>
<proteinExistence type="inferred from homology"/>
<feature type="active site" description="Proton acceptor" evidence="15">
    <location>
        <position position="128"/>
    </location>
</feature>
<name>A0AAT9LD10_9FIRM</name>
<dbReference type="InterPro" id="IPR022953">
    <property type="entry name" value="ATP_PFK"/>
</dbReference>
<keyword evidence="13 15" id="KW-0324">Glycolysis</keyword>
<feature type="binding site" evidence="15">
    <location>
        <begin position="73"/>
        <end position="74"/>
    </location>
    <ligand>
        <name>ATP</name>
        <dbReference type="ChEBI" id="CHEBI:30616"/>
    </ligand>
</feature>
<comment type="pathway">
    <text evidence="4 15">Carbohydrate degradation; glycolysis; D-glyceraldehyde 3-phosphate and glycerone phosphate from D-glucose: step 3/4.</text>
</comment>
<dbReference type="PANTHER" id="PTHR13697:SF4">
    <property type="entry name" value="ATP-DEPENDENT 6-PHOSPHOFRUCTOKINASE"/>
    <property type="match status" value="1"/>
</dbReference>
<comment type="activity regulation">
    <text evidence="15">Allosterically activated by ADP and other diphosphonucleosides, and allosterically inhibited by phosphoenolpyruvate.</text>
</comment>
<evidence type="ECO:0000256" key="11">
    <source>
        <dbReference type="ARBA" id="ARBA00022840"/>
    </source>
</evidence>
<evidence type="ECO:0000256" key="1">
    <source>
        <dbReference type="ARBA" id="ARBA00001946"/>
    </source>
</evidence>
<keyword evidence="9 15" id="KW-0547">Nucleotide-binding</keyword>
<evidence type="ECO:0000256" key="2">
    <source>
        <dbReference type="ARBA" id="ARBA00002659"/>
    </source>
</evidence>
<accession>A0AAT9LD10</accession>
<comment type="function">
    <text evidence="2 15">Catalyzes the phosphorylation of D-fructose 6-phosphate to fructose 1,6-bisphosphate by ATP, the first committing step of glycolysis.</text>
</comment>
<evidence type="ECO:0000256" key="13">
    <source>
        <dbReference type="ARBA" id="ARBA00023152"/>
    </source>
</evidence>
<feature type="binding site" description="in other chain" evidence="15">
    <location>
        <begin position="250"/>
        <end position="253"/>
    </location>
    <ligand>
        <name>substrate</name>
        <note>ligand shared between dimeric partners</note>
    </ligand>
</feature>
<reference evidence="17" key="2">
    <citation type="journal article" date="2023" name="Biology">
        <title>Prokaryotic Life Associated with Coal-Fire Gas Vents Revealed by Metagenomics.</title>
        <authorList>
            <person name="Kadnikov V.V."/>
            <person name="Mardanov A.V."/>
            <person name="Beletsky A.V."/>
            <person name="Karnachuk O.V."/>
            <person name="Ravin N.V."/>
        </authorList>
    </citation>
    <scope>NUCLEOTIDE SEQUENCE</scope>
    <source>
        <strain evidence="17">Bu02</strain>
    </source>
</reference>
<feature type="binding site" description="in other chain" evidence="15">
    <location>
        <begin position="214"/>
        <end position="216"/>
    </location>
    <ligand>
        <name>ADP</name>
        <dbReference type="ChEBI" id="CHEBI:456216"/>
        <note>allosteric activator; ligand shared between dimeric partners</note>
    </ligand>
</feature>
<organism evidence="17">
    <name type="scientific">Candidatus Fermentithermobacillus carboniphilus</name>
    <dbReference type="NCBI Taxonomy" id="3085328"/>
    <lineage>
        <taxon>Bacteria</taxon>
        <taxon>Bacillati</taxon>
        <taxon>Bacillota</taxon>
        <taxon>Candidatus Fermentithermobacillia</taxon>
        <taxon>Candidatus Fermentithermobacillales</taxon>
        <taxon>Candidatus Fermentithermobacillaceae</taxon>
        <taxon>Candidatus Fermentithermobacillus</taxon>
    </lineage>
</organism>
<dbReference type="InterPro" id="IPR015912">
    <property type="entry name" value="Phosphofructokinase_CS"/>
</dbReference>
<dbReference type="PIRSF" id="PIRSF000532">
    <property type="entry name" value="ATP_PFK_prok"/>
    <property type="match status" value="1"/>
</dbReference>
<feature type="binding site" evidence="15">
    <location>
        <position position="104"/>
    </location>
    <ligand>
        <name>Mg(2+)</name>
        <dbReference type="ChEBI" id="CHEBI:18420"/>
        <note>catalytic</note>
    </ligand>
</feature>
<keyword evidence="7 15" id="KW-0808">Transferase</keyword>
<dbReference type="GO" id="GO:0061621">
    <property type="term" value="P:canonical glycolysis"/>
    <property type="evidence" value="ECO:0007669"/>
    <property type="project" value="TreeGrafter"/>
</dbReference>
<dbReference type="GO" id="GO:0005524">
    <property type="term" value="F:ATP binding"/>
    <property type="evidence" value="ECO:0007669"/>
    <property type="project" value="UniProtKB-UniRule"/>
</dbReference>
<dbReference type="InterPro" id="IPR035966">
    <property type="entry name" value="PKF_sf"/>
</dbReference>
<dbReference type="GO" id="GO:0030388">
    <property type="term" value="P:fructose 1,6-bisphosphate metabolic process"/>
    <property type="evidence" value="ECO:0007669"/>
    <property type="project" value="TreeGrafter"/>
</dbReference>
<dbReference type="PANTHER" id="PTHR13697">
    <property type="entry name" value="PHOSPHOFRUCTOKINASE"/>
    <property type="match status" value="1"/>
</dbReference>
<comment type="cofactor">
    <cofactor evidence="1 15">
        <name>Mg(2+)</name>
        <dbReference type="ChEBI" id="CHEBI:18420"/>
    </cofactor>
</comment>
<dbReference type="InterPro" id="IPR012003">
    <property type="entry name" value="ATP_PFK_prok-type"/>
</dbReference>
<evidence type="ECO:0000313" key="17">
    <source>
        <dbReference type="EMBL" id="QUL99065.1"/>
    </source>
</evidence>
<feature type="domain" description="Phosphofructokinase" evidence="16">
    <location>
        <begin position="4"/>
        <end position="276"/>
    </location>
</feature>
<feature type="binding site" evidence="15">
    <location>
        <begin position="22"/>
        <end position="26"/>
    </location>
    <ligand>
        <name>ADP</name>
        <dbReference type="ChEBI" id="CHEBI:456216"/>
        <note>allosteric activator; ligand shared between dimeric partners</note>
    </ligand>
</feature>
<dbReference type="PROSITE" id="PS00433">
    <property type="entry name" value="PHOSPHOFRUCTOKINASE"/>
    <property type="match status" value="1"/>
</dbReference>
<dbReference type="GO" id="GO:0046872">
    <property type="term" value="F:metal ion binding"/>
    <property type="evidence" value="ECO:0007669"/>
    <property type="project" value="UniProtKB-KW"/>
</dbReference>
<evidence type="ECO:0000256" key="10">
    <source>
        <dbReference type="ARBA" id="ARBA00022777"/>
    </source>
</evidence>
<feature type="binding site" description="in other chain" evidence="15">
    <location>
        <position position="155"/>
    </location>
    <ligand>
        <name>ADP</name>
        <dbReference type="ChEBI" id="CHEBI:456216"/>
        <note>allosteric activator; ligand shared between dimeric partners</note>
    </ligand>
</feature>
<dbReference type="InterPro" id="IPR012828">
    <property type="entry name" value="PFKA_ATP_prok"/>
</dbReference>
<dbReference type="NCBIfam" id="NF002872">
    <property type="entry name" value="PRK03202.1"/>
    <property type="match status" value="1"/>
</dbReference>
<dbReference type="Gene3D" id="3.40.50.460">
    <property type="entry name" value="Phosphofructokinase domain"/>
    <property type="match status" value="1"/>
</dbReference>
<keyword evidence="12 15" id="KW-0460">Magnesium</keyword>
<dbReference type="KEGG" id="fcz:IMF26_03070"/>
<reference evidence="17" key="1">
    <citation type="submission" date="2020-10" db="EMBL/GenBank/DDBJ databases">
        <authorList>
            <person name="Kadnikov V."/>
            <person name="Beletsky A.V."/>
            <person name="Mardanov A.V."/>
            <person name="Karnachuk O.V."/>
            <person name="Ravin N.V."/>
        </authorList>
    </citation>
    <scope>NUCLEOTIDE SEQUENCE</scope>
    <source>
        <strain evidence="17">Bu02</strain>
    </source>
</reference>
<feature type="binding site" description="in other chain" evidence="15">
    <location>
        <begin position="126"/>
        <end position="128"/>
    </location>
    <ligand>
        <name>substrate</name>
        <note>ligand shared between dimeric partners</note>
    </ligand>
</feature>
<dbReference type="PRINTS" id="PR00476">
    <property type="entry name" value="PHFRCTKINASE"/>
</dbReference>
<dbReference type="GO" id="GO:0006002">
    <property type="term" value="P:fructose 6-phosphate metabolic process"/>
    <property type="evidence" value="ECO:0007669"/>
    <property type="project" value="UniProtKB-UniRule"/>
</dbReference>
<comment type="similarity">
    <text evidence="15">Belongs to the phosphofructokinase type A (PFKA) family. ATP-dependent PFK group I subfamily. Prokaryotic clade 'B1' sub-subfamily.</text>
</comment>
<keyword evidence="11 15" id="KW-0067">ATP-binding</keyword>
<dbReference type="AlphaFoldDB" id="A0AAT9LD10"/>
<evidence type="ECO:0000256" key="12">
    <source>
        <dbReference type="ARBA" id="ARBA00022842"/>
    </source>
</evidence>
<feature type="binding site" description="in other chain" evidence="15">
    <location>
        <begin position="186"/>
        <end position="188"/>
    </location>
    <ligand>
        <name>ADP</name>
        <dbReference type="ChEBI" id="CHEBI:456216"/>
        <note>allosteric activator; ligand shared between dimeric partners</note>
    </ligand>
</feature>
<evidence type="ECO:0000259" key="16">
    <source>
        <dbReference type="Pfam" id="PF00365"/>
    </source>
</evidence>
<evidence type="ECO:0000256" key="14">
    <source>
        <dbReference type="ARBA" id="ARBA00048070"/>
    </source>
</evidence>
<dbReference type="Gene3D" id="3.40.50.450">
    <property type="match status" value="1"/>
</dbReference>
<dbReference type="EMBL" id="CP062796">
    <property type="protein sequence ID" value="QUL99065.1"/>
    <property type="molecule type" value="Genomic_DNA"/>
</dbReference>
<evidence type="ECO:0000256" key="8">
    <source>
        <dbReference type="ARBA" id="ARBA00022723"/>
    </source>
</evidence>
<keyword evidence="8 15" id="KW-0479">Metal-binding</keyword>
<dbReference type="GO" id="GO:0005945">
    <property type="term" value="C:6-phosphofructokinase complex"/>
    <property type="evidence" value="ECO:0007669"/>
    <property type="project" value="TreeGrafter"/>
</dbReference>
<dbReference type="NCBIfam" id="TIGR02482">
    <property type="entry name" value="PFKA_ATP"/>
    <property type="match status" value="1"/>
</dbReference>
<dbReference type="InterPro" id="IPR000023">
    <property type="entry name" value="Phosphofructokinase_dom"/>
</dbReference>
<dbReference type="GO" id="GO:0042802">
    <property type="term" value="F:identical protein binding"/>
    <property type="evidence" value="ECO:0007669"/>
    <property type="project" value="TreeGrafter"/>
</dbReference>
<feature type="binding site" description="in other chain" evidence="15">
    <location>
        <position position="212"/>
    </location>
    <ligand>
        <name>ADP</name>
        <dbReference type="ChEBI" id="CHEBI:456216"/>
        <note>allosteric activator; ligand shared between dimeric partners</note>
    </ligand>
</feature>
<gene>
    <name evidence="15 17" type="primary">pfkA</name>
    <name evidence="17" type="ORF">IMF26_03070</name>
</gene>
<dbReference type="GO" id="GO:0016208">
    <property type="term" value="F:AMP binding"/>
    <property type="evidence" value="ECO:0007669"/>
    <property type="project" value="TreeGrafter"/>
</dbReference>
<dbReference type="SUPFAM" id="SSF53784">
    <property type="entry name" value="Phosphofructokinase"/>
    <property type="match status" value="1"/>
</dbReference>
<feature type="binding site" description="in other chain" evidence="15">
    <location>
        <position position="223"/>
    </location>
    <ligand>
        <name>substrate</name>
        <note>ligand shared between dimeric partners</note>
    </ligand>
</feature>
<feature type="binding site" evidence="15">
    <location>
        <position position="244"/>
    </location>
    <ligand>
        <name>substrate</name>
        <note>ligand shared between dimeric partners</note>
    </ligand>
</feature>
<evidence type="ECO:0000256" key="6">
    <source>
        <dbReference type="ARBA" id="ARBA00022533"/>
    </source>
</evidence>
<comment type="caution">
    <text evidence="15">Lacks conserved residue(s) required for the propagation of feature annotation.</text>
</comment>
<dbReference type="FunFam" id="3.40.50.460:FF:000002">
    <property type="entry name" value="ATP-dependent 6-phosphofructokinase"/>
    <property type="match status" value="1"/>
</dbReference>
<comment type="subunit">
    <text evidence="15">Homotetramer.</text>
</comment>
<evidence type="ECO:0000256" key="9">
    <source>
        <dbReference type="ARBA" id="ARBA00022741"/>
    </source>
</evidence>
<sequence>MKLKIGVLTSGGDAPGMNAAIRAVVRRAISLGLEVYGIRRGYDGLLDGDMYPMNVSSVADIIHRGGTILHTARSERFMQPEGQDLAAARIRGAGLYGVIVIGGEGSFRGMVELNRRGVRAVGVPGTIDNDIPYTDYSIGFDTAVNTGVEAVNRLRDTATSHERIFVVETMGRHSGQLALAVGVAGGAESILIPEVPLEIEEICSRLRRGLERGKKHSIIVVAEGAGKGFDVARQIEQCMGTEIRVTVLGHVQRGGTPTAFDRLLASRLGAKAVDVLYEGGSGLMIGIRGTELVTTPMEKVLEGKKEIDMELYRLAEDLAR</sequence>
<evidence type="ECO:0000256" key="4">
    <source>
        <dbReference type="ARBA" id="ARBA00004679"/>
    </source>
</evidence>
<dbReference type="EC" id="2.7.1.11" evidence="15"/>